<evidence type="ECO:0000313" key="2">
    <source>
        <dbReference type="EMBL" id="NYI90006.1"/>
    </source>
</evidence>
<protein>
    <submittedName>
        <fullName evidence="2">Uncharacterized protein</fullName>
    </submittedName>
</protein>
<evidence type="ECO:0000313" key="3">
    <source>
        <dbReference type="Proteomes" id="UP000549616"/>
    </source>
</evidence>
<reference evidence="2 3" key="1">
    <citation type="submission" date="2020-07" db="EMBL/GenBank/DDBJ databases">
        <title>Sequencing the genomes of 1000 actinobacteria strains.</title>
        <authorList>
            <person name="Klenk H.-P."/>
        </authorList>
    </citation>
    <scope>NUCLEOTIDE SEQUENCE [LARGE SCALE GENOMIC DNA]</scope>
    <source>
        <strain evidence="2 3">DSM 104006</strain>
    </source>
</reference>
<name>A0A853B630_9PSEU</name>
<gene>
    <name evidence="2" type="ORF">HNR02_003329</name>
</gene>
<feature type="region of interest" description="Disordered" evidence="1">
    <location>
        <begin position="43"/>
        <end position="68"/>
    </location>
</feature>
<organism evidence="2 3">
    <name type="scientific">Amycolatopsis endophytica</name>
    <dbReference type="NCBI Taxonomy" id="860233"/>
    <lineage>
        <taxon>Bacteria</taxon>
        <taxon>Bacillati</taxon>
        <taxon>Actinomycetota</taxon>
        <taxon>Actinomycetes</taxon>
        <taxon>Pseudonocardiales</taxon>
        <taxon>Pseudonocardiaceae</taxon>
        <taxon>Amycolatopsis</taxon>
    </lineage>
</organism>
<dbReference type="EMBL" id="JACCFK010000001">
    <property type="protein sequence ID" value="NYI90006.1"/>
    <property type="molecule type" value="Genomic_DNA"/>
</dbReference>
<accession>A0A853B630</accession>
<keyword evidence="3" id="KW-1185">Reference proteome</keyword>
<dbReference type="RefSeq" id="WP_179774076.1">
    <property type="nucleotide sequence ID" value="NZ_JACCFK010000001.1"/>
</dbReference>
<sequence>MASEADVCGRWERLEELSDLEAARAALSALETGEDVAKPFRRRVTRRMPDPERRSTPGARILKRKLGR</sequence>
<dbReference type="AlphaFoldDB" id="A0A853B630"/>
<evidence type="ECO:0000256" key="1">
    <source>
        <dbReference type="SAM" id="MobiDB-lite"/>
    </source>
</evidence>
<comment type="caution">
    <text evidence="2">The sequence shown here is derived from an EMBL/GenBank/DDBJ whole genome shotgun (WGS) entry which is preliminary data.</text>
</comment>
<proteinExistence type="predicted"/>
<dbReference type="Proteomes" id="UP000549616">
    <property type="component" value="Unassembled WGS sequence"/>
</dbReference>